<proteinExistence type="predicted"/>
<evidence type="ECO:0008006" key="2">
    <source>
        <dbReference type="Google" id="ProtNLM"/>
    </source>
</evidence>
<protein>
    <recommendedName>
        <fullName evidence="2">6-hydroxymethylpterin diphosphokinase MptE-like</fullName>
    </recommendedName>
</protein>
<evidence type="ECO:0000313" key="1">
    <source>
        <dbReference type="EMBL" id="CAB5217050.1"/>
    </source>
</evidence>
<gene>
    <name evidence="1" type="ORF">UFOVP199_37</name>
</gene>
<dbReference type="EMBL" id="LR798244">
    <property type="protein sequence ID" value="CAB5217050.1"/>
    <property type="molecule type" value="Genomic_DNA"/>
</dbReference>
<accession>A0A6J7WNB8</accession>
<reference evidence="1" key="1">
    <citation type="submission" date="2020-05" db="EMBL/GenBank/DDBJ databases">
        <authorList>
            <person name="Chiriac C."/>
            <person name="Salcher M."/>
            <person name="Ghai R."/>
            <person name="Kavagutti S V."/>
        </authorList>
    </citation>
    <scope>NUCLEOTIDE SEQUENCE</scope>
</reference>
<sequence length="224" mass="24377">MGLTLLPESPVGFKDSRKGETIWVLGSGASLNHISRDFFFDKTCVCVNNVGITLNLPEFYTVTHYHRDAIRVATQRPDLPVIAPVADLGAGGPEESDREPWQRNVYRFATNPQMFGAFDAQTHWPTDPDALVAGPTSLHMTMHFAAYLGAAHIVLVGADCGLLGDESNFAGYTPGDNPMEVWQRTLPGVANKIRAAGVSVHSLNPFVNFALEGVPFRSPRVSIN</sequence>
<name>A0A6J7WNB8_9CAUD</name>
<organism evidence="1">
    <name type="scientific">uncultured Caudovirales phage</name>
    <dbReference type="NCBI Taxonomy" id="2100421"/>
    <lineage>
        <taxon>Viruses</taxon>
        <taxon>Duplodnaviria</taxon>
        <taxon>Heunggongvirae</taxon>
        <taxon>Uroviricota</taxon>
        <taxon>Caudoviricetes</taxon>
        <taxon>Peduoviridae</taxon>
        <taxon>Maltschvirus</taxon>
        <taxon>Maltschvirus maltsch</taxon>
    </lineage>
</organism>